<evidence type="ECO:0000256" key="2">
    <source>
        <dbReference type="ARBA" id="ARBA00004459"/>
    </source>
</evidence>
<dbReference type="SUPFAM" id="SSF74748">
    <property type="entry name" value="Variable surface antigen VlsE"/>
    <property type="match status" value="1"/>
</dbReference>
<keyword evidence="7 8" id="KW-0449">Lipoprotein</keyword>
<evidence type="ECO:0000256" key="3">
    <source>
        <dbReference type="ARBA" id="ARBA00022729"/>
    </source>
</evidence>
<geneLocation type="plasmid" evidence="9">
    <name>unnamed</name>
</geneLocation>
<accession>W5T1W0</accession>
<evidence type="ECO:0000256" key="4">
    <source>
        <dbReference type="ARBA" id="ARBA00023136"/>
    </source>
</evidence>
<comment type="subcellular location">
    <subcellularLocation>
        <location evidence="2 8">Cell outer membrane</location>
        <topology evidence="2 8">Lipid-anchor</topology>
    </subcellularLocation>
</comment>
<name>W5T1W0_BORHE</name>
<evidence type="ECO:0000256" key="1">
    <source>
        <dbReference type="ARBA" id="ARBA00003932"/>
    </source>
</evidence>
<dbReference type="AlphaFoldDB" id="W5T1W0"/>
<evidence type="ECO:0000256" key="5">
    <source>
        <dbReference type="ARBA" id="ARBA00023139"/>
    </source>
</evidence>
<evidence type="ECO:0000256" key="8">
    <source>
        <dbReference type="RuleBase" id="RU363105"/>
    </source>
</evidence>
<sequence length="48" mass="4781">MLVLSPKDATIAGAIALRAIAKDGKFPGVIVTAVDNPDYAAAVKGAAK</sequence>
<keyword evidence="5 8" id="KW-0564">Palmitate</keyword>
<dbReference type="GO" id="GO:0009279">
    <property type="term" value="C:cell outer membrane"/>
    <property type="evidence" value="ECO:0007669"/>
    <property type="project" value="UniProtKB-SubCell"/>
</dbReference>
<evidence type="ECO:0000256" key="7">
    <source>
        <dbReference type="ARBA" id="ARBA00023288"/>
    </source>
</evidence>
<dbReference type="EMBL" id="CP005713">
    <property type="protein sequence ID" value="AHH13177.1"/>
    <property type="molecule type" value="Genomic_DNA"/>
</dbReference>
<keyword evidence="6 8" id="KW-0998">Cell outer membrane</keyword>
<protein>
    <recommendedName>
        <fullName evidence="8">Variable large protein</fullName>
    </recommendedName>
</protein>
<keyword evidence="9" id="KW-0614">Plasmid</keyword>
<keyword evidence="3" id="KW-0732">Signal</keyword>
<reference evidence="9" key="1">
    <citation type="submission" date="2013-04" db="EMBL/GenBank/DDBJ databases">
        <title>Comparative Genomics of Relapsing Fever Spirochetes.</title>
        <authorList>
            <person name="Schwan T.G."/>
            <person name="Raffel S.J."/>
            <person name="Porcella S.F."/>
            <person name="Martens C.A."/>
            <person name="Bruno D.P."/>
            <person name="Ricklefs S.M."/>
            <person name="Barbian K.B."/>
        </authorList>
    </citation>
    <scope>NUCLEOTIDE SEQUENCE</scope>
    <source>
        <strain evidence="9">YBT</strain>
        <plasmid evidence="9">unnamed</plasmid>
    </source>
</reference>
<evidence type="ECO:0000313" key="9">
    <source>
        <dbReference type="EMBL" id="AHH13177.1"/>
    </source>
</evidence>
<dbReference type="InterPro" id="IPR000680">
    <property type="entry name" value="Borrelia_lipo"/>
</dbReference>
<evidence type="ECO:0000256" key="6">
    <source>
        <dbReference type="ARBA" id="ARBA00023237"/>
    </source>
</evidence>
<dbReference type="Pfam" id="PF00921">
    <property type="entry name" value="Lipoprotein_2"/>
    <property type="match status" value="1"/>
</dbReference>
<keyword evidence="4 8" id="KW-0472">Membrane</keyword>
<organism evidence="9">
    <name type="scientific">Borrelia hermsii YBT</name>
    <dbReference type="NCBI Taxonomy" id="1313295"/>
    <lineage>
        <taxon>Bacteria</taxon>
        <taxon>Pseudomonadati</taxon>
        <taxon>Spirochaetota</taxon>
        <taxon>Spirochaetia</taxon>
        <taxon>Spirochaetales</taxon>
        <taxon>Borreliaceae</taxon>
        <taxon>Borrelia</taxon>
    </lineage>
</organism>
<gene>
    <name evidence="9" type="ORF">BHO_0128901</name>
</gene>
<dbReference type="HOGENOM" id="CLU_3150122_0_0_12"/>
<comment type="function">
    <text evidence="1 8">The Vlp and Vsp proteins are antigenically distinct proteins, only one vlp or vsp gene is transcriptionally active at any one time. Switching between these genes is a mechanism of host immune response evasion.</text>
</comment>
<proteinExistence type="predicted"/>